<reference evidence="7 11" key="2">
    <citation type="submission" date="2016-08" db="EMBL/GenBank/DDBJ databases">
        <title>Characterization of Isolates of Eisenbergiella tayi Derived from Blood Cultures, Using Whole Genome Sequencing.</title>
        <authorList>
            <person name="Bernier A.-M."/>
            <person name="Burdz T."/>
            <person name="Wiebe D."/>
            <person name="Bernard K."/>
        </authorList>
    </citation>
    <scope>NUCLEOTIDE SEQUENCE [LARGE SCALE GENOMIC DNA]</scope>
    <source>
        <strain evidence="7 11">NML120146</strain>
    </source>
</reference>
<dbReference type="InterPro" id="IPR027417">
    <property type="entry name" value="P-loop_NTPase"/>
</dbReference>
<protein>
    <submittedName>
        <fullName evidence="7">Spermidine/putrescine ABC transporter ATP-binding protein</fullName>
    </submittedName>
    <submittedName>
        <fullName evidence="5">Sulfate/thiosulfate import ATP-binding protein CysA</fullName>
        <ecNumber evidence="5">3.6.3.25</ecNumber>
    </submittedName>
</protein>
<proteinExistence type="predicted"/>
<reference evidence="9 12" key="1">
    <citation type="submission" date="2016-07" db="EMBL/GenBank/DDBJ databases">
        <title>Characterization of isolates of Eisenbergiella tayi derived from blood cultures, using whole genome sequencing.</title>
        <authorList>
            <person name="Burdz T."/>
            <person name="Wiebe D."/>
            <person name="Huynh C."/>
            <person name="Bernard K."/>
        </authorList>
    </citation>
    <scope>NUCLEOTIDE SEQUENCE [LARGE SCALE GENOMIC DNA]</scope>
    <source>
        <strain evidence="5 9">NML 110608</strain>
        <strain evidence="6 12">NML 120489</strain>
    </source>
</reference>
<dbReference type="Proteomes" id="UP000094869">
    <property type="component" value="Unassembled WGS sequence"/>
</dbReference>
<dbReference type="Gene3D" id="3.40.50.300">
    <property type="entry name" value="P-loop containing nucleotide triphosphate hydrolases"/>
    <property type="match status" value="1"/>
</dbReference>
<accession>A0A1E3ADN0</accession>
<organism evidence="5 9">
    <name type="scientific">Eisenbergiella tayi</name>
    <dbReference type="NCBI Taxonomy" id="1432052"/>
    <lineage>
        <taxon>Bacteria</taxon>
        <taxon>Bacillati</taxon>
        <taxon>Bacillota</taxon>
        <taxon>Clostridia</taxon>
        <taxon>Lachnospirales</taxon>
        <taxon>Lachnospiraceae</taxon>
        <taxon>Eisenbergiella</taxon>
    </lineage>
</organism>
<dbReference type="PANTHER" id="PTHR42788:SF21">
    <property type="entry name" value="ABC TRANSPORTER ATP-BINDING PROTEIN"/>
    <property type="match status" value="1"/>
</dbReference>
<dbReference type="PATRIC" id="fig|1432052.3.peg.4495"/>
<keyword evidence="11" id="KW-1185">Reference proteome</keyword>
<gene>
    <name evidence="5" type="primary">cysA_3</name>
    <name evidence="6" type="synonym">cysA_2</name>
    <name evidence="6" type="ORF">BEH84_04057</name>
    <name evidence="8" type="ORF">BEI59_00445</name>
    <name evidence="5" type="ORF">BEI61_02728</name>
    <name evidence="7" type="ORF">BEI63_30315</name>
</gene>
<dbReference type="Pfam" id="PF00005">
    <property type="entry name" value="ABC_tran"/>
    <property type="match status" value="1"/>
</dbReference>
<keyword evidence="2" id="KW-0547">Nucleotide-binding</keyword>
<dbReference type="GeneID" id="93302021"/>
<dbReference type="Proteomes" id="UP000095003">
    <property type="component" value="Unassembled WGS sequence"/>
</dbReference>
<evidence type="ECO:0000313" key="10">
    <source>
        <dbReference type="Proteomes" id="UP000094271"/>
    </source>
</evidence>
<dbReference type="InterPro" id="IPR003593">
    <property type="entry name" value="AAA+_ATPase"/>
</dbReference>
<dbReference type="Proteomes" id="UP000094067">
    <property type="component" value="Unassembled WGS sequence"/>
</dbReference>
<reference evidence="8 10" key="3">
    <citation type="submission" date="2016-08" db="EMBL/GenBank/DDBJ databases">
        <authorList>
            <person name="Seilhamer J.J."/>
        </authorList>
    </citation>
    <scope>NUCLEOTIDE SEQUENCE [LARGE SCALE GENOMIC DNA]</scope>
    <source>
        <strain evidence="8 10">NML150140-1</strain>
    </source>
</reference>
<evidence type="ECO:0000256" key="3">
    <source>
        <dbReference type="ARBA" id="ARBA00022840"/>
    </source>
</evidence>
<keyword evidence="3 5" id="KW-0067">ATP-binding</keyword>
<dbReference type="PROSITE" id="PS50893">
    <property type="entry name" value="ABC_TRANSPORTER_2"/>
    <property type="match status" value="1"/>
</dbReference>
<evidence type="ECO:0000256" key="1">
    <source>
        <dbReference type="ARBA" id="ARBA00022448"/>
    </source>
</evidence>
<name>A0A1E3ADN0_9FIRM</name>
<feature type="domain" description="ABC transporter" evidence="4">
    <location>
        <begin position="6"/>
        <end position="237"/>
    </location>
</feature>
<dbReference type="CDD" id="cd03293">
    <property type="entry name" value="ABC_NrtD_SsuB_transporters"/>
    <property type="match status" value="1"/>
</dbReference>
<dbReference type="PANTHER" id="PTHR42788">
    <property type="entry name" value="TAURINE IMPORT ATP-BINDING PROTEIN-RELATED"/>
    <property type="match status" value="1"/>
</dbReference>
<dbReference type="OrthoDB" id="9801958at2"/>
<dbReference type="GO" id="GO:0005524">
    <property type="term" value="F:ATP binding"/>
    <property type="evidence" value="ECO:0007669"/>
    <property type="project" value="UniProtKB-KW"/>
</dbReference>
<evidence type="ECO:0000313" key="7">
    <source>
        <dbReference type="EMBL" id="ODR45040.1"/>
    </source>
</evidence>
<dbReference type="Proteomes" id="UP000094271">
    <property type="component" value="Unassembled WGS sequence"/>
</dbReference>
<dbReference type="SMART" id="SM00382">
    <property type="entry name" value="AAA"/>
    <property type="match status" value="1"/>
</dbReference>
<keyword evidence="1" id="KW-0813">Transport</keyword>
<sequence>MEDIILSLKNIAFSYHSLNGEIKALDNISFSVRTGEFLAIVGPSGCGKSTILSLIAGLLQPESGDITFYTKDPHDKKPGIGYMLQHDHLFEWRDIYKNVTLGLEINKQLTPEKKEKVLSMVNDYGLSPFLHKKPSELSGGLKQRAALVRTLALEPEILLLDEPFSALDYQTRLTVSADICRIIRSAGKTAVLITHDLSEAVSLADRVIVLSNRPARVKAEIPIHLTLKDDSLLASRNAPEFKDYFNQLWEELTDES</sequence>
<evidence type="ECO:0000313" key="5">
    <source>
        <dbReference type="EMBL" id="ODM06838.1"/>
    </source>
</evidence>
<dbReference type="SUPFAM" id="SSF52540">
    <property type="entry name" value="P-loop containing nucleoside triphosphate hydrolases"/>
    <property type="match status" value="1"/>
</dbReference>
<dbReference type="EC" id="3.6.3.25" evidence="5"/>
<dbReference type="InterPro" id="IPR003439">
    <property type="entry name" value="ABC_transporter-like_ATP-bd"/>
</dbReference>
<evidence type="ECO:0000256" key="2">
    <source>
        <dbReference type="ARBA" id="ARBA00022741"/>
    </source>
</evidence>
<dbReference type="RefSeq" id="WP_009252420.1">
    <property type="nucleotide sequence ID" value="NZ_BAABXS010000001.1"/>
</dbReference>
<dbReference type="EMBL" id="MEHD01000054">
    <property type="protein sequence ID" value="ODR45040.1"/>
    <property type="molecule type" value="Genomic_DNA"/>
</dbReference>
<keyword evidence="5" id="KW-0378">Hydrolase</keyword>
<comment type="caution">
    <text evidence="5">The sequence shown here is derived from an EMBL/GenBank/DDBJ whole genome shotgun (WGS) entry which is preliminary data.</text>
</comment>
<evidence type="ECO:0000259" key="4">
    <source>
        <dbReference type="PROSITE" id="PS50893"/>
    </source>
</evidence>
<evidence type="ECO:0000313" key="8">
    <source>
        <dbReference type="EMBL" id="ODR55675.1"/>
    </source>
</evidence>
<dbReference type="EMBL" id="MCGH01000002">
    <property type="protein sequence ID" value="ODM06838.1"/>
    <property type="molecule type" value="Genomic_DNA"/>
</dbReference>
<dbReference type="InterPro" id="IPR050166">
    <property type="entry name" value="ABC_transporter_ATP-bind"/>
</dbReference>
<dbReference type="GO" id="GO:0016887">
    <property type="term" value="F:ATP hydrolysis activity"/>
    <property type="evidence" value="ECO:0007669"/>
    <property type="project" value="InterPro"/>
</dbReference>
<dbReference type="EMBL" id="MEHA01000001">
    <property type="protein sequence ID" value="ODR55675.1"/>
    <property type="molecule type" value="Genomic_DNA"/>
</dbReference>
<evidence type="ECO:0000313" key="11">
    <source>
        <dbReference type="Proteomes" id="UP000094869"/>
    </source>
</evidence>
<dbReference type="EMBL" id="MCGI01000004">
    <property type="protein sequence ID" value="ODM09690.1"/>
    <property type="molecule type" value="Genomic_DNA"/>
</dbReference>
<evidence type="ECO:0000313" key="12">
    <source>
        <dbReference type="Proteomes" id="UP000095003"/>
    </source>
</evidence>
<dbReference type="AlphaFoldDB" id="A0A1E3ADN0"/>
<evidence type="ECO:0000313" key="9">
    <source>
        <dbReference type="Proteomes" id="UP000094067"/>
    </source>
</evidence>
<evidence type="ECO:0000313" key="6">
    <source>
        <dbReference type="EMBL" id="ODM09690.1"/>
    </source>
</evidence>